<dbReference type="Proteomes" id="UP001595792">
    <property type="component" value="Unassembled WGS sequence"/>
</dbReference>
<gene>
    <name evidence="1" type="ORF">ACFOUY_13125</name>
</gene>
<proteinExistence type="predicted"/>
<sequence length="87" mass="9415">MTLNPSNNTQFTWTGRLTAGEVKFATQKSFSSDFFVAATASQSISNSKAQTALSGNPDIKWKLTASDAGTYLITLDMKAVTVTFQKQ</sequence>
<keyword evidence="2" id="KW-1185">Reference proteome</keyword>
<reference evidence="2" key="1">
    <citation type="journal article" date="2019" name="Int. J. Syst. Evol. Microbiol.">
        <title>The Global Catalogue of Microorganisms (GCM) 10K type strain sequencing project: providing services to taxonomists for standard genome sequencing and annotation.</title>
        <authorList>
            <consortium name="The Broad Institute Genomics Platform"/>
            <consortium name="The Broad Institute Genome Sequencing Center for Infectious Disease"/>
            <person name="Wu L."/>
            <person name="Ma J."/>
        </authorList>
    </citation>
    <scope>NUCLEOTIDE SEQUENCE [LARGE SCALE GENOMIC DNA]</scope>
    <source>
        <strain evidence="2">CCM 8689</strain>
    </source>
</reference>
<evidence type="ECO:0000313" key="2">
    <source>
        <dbReference type="Proteomes" id="UP001595792"/>
    </source>
</evidence>
<organism evidence="1 2">
    <name type="scientific">Pedobacter jamesrossensis</name>
    <dbReference type="NCBI Taxonomy" id="1908238"/>
    <lineage>
        <taxon>Bacteria</taxon>
        <taxon>Pseudomonadati</taxon>
        <taxon>Bacteroidota</taxon>
        <taxon>Sphingobacteriia</taxon>
        <taxon>Sphingobacteriales</taxon>
        <taxon>Sphingobacteriaceae</taxon>
        <taxon>Pedobacter</taxon>
    </lineage>
</organism>
<comment type="caution">
    <text evidence="1">The sequence shown here is derived from an EMBL/GenBank/DDBJ whole genome shotgun (WGS) entry which is preliminary data.</text>
</comment>
<dbReference type="EMBL" id="JBHSBY010000123">
    <property type="protein sequence ID" value="MFC4197639.1"/>
    <property type="molecule type" value="Genomic_DNA"/>
</dbReference>
<dbReference type="RefSeq" id="WP_378961269.1">
    <property type="nucleotide sequence ID" value="NZ_JBHRXC010000016.1"/>
</dbReference>
<dbReference type="Gene3D" id="2.60.40.3620">
    <property type="match status" value="1"/>
</dbReference>
<accession>A0ABV8NMF4</accession>
<protein>
    <submittedName>
        <fullName evidence="1">SusF/SusE family outer membrane protein</fullName>
    </submittedName>
</protein>
<name>A0ABV8NMF4_9SPHI</name>
<evidence type="ECO:0000313" key="1">
    <source>
        <dbReference type="EMBL" id="MFC4197639.1"/>
    </source>
</evidence>